<keyword evidence="2 4" id="KW-0853">WD repeat</keyword>
<evidence type="ECO:0000256" key="1">
    <source>
        <dbReference type="ARBA" id="ARBA00010143"/>
    </source>
</evidence>
<dbReference type="PROSITE" id="PS00678">
    <property type="entry name" value="WD_REPEATS_1"/>
    <property type="match status" value="1"/>
</dbReference>
<dbReference type="GO" id="GO:0006364">
    <property type="term" value="P:rRNA processing"/>
    <property type="evidence" value="ECO:0007669"/>
    <property type="project" value="UniProtKB-UniRule"/>
</dbReference>
<gene>
    <name evidence="8" type="ORF">BDP27DRAFT_1312601</name>
</gene>
<keyword evidence="6" id="KW-0175">Coiled coil</keyword>
<comment type="function">
    <text evidence="5">Component of the RIX1 complex required for processing of ITS2 sequences from 35S pre-rRNA.</text>
</comment>
<organism evidence="8 9">
    <name type="scientific">Rhodocollybia butyracea</name>
    <dbReference type="NCBI Taxonomy" id="206335"/>
    <lineage>
        <taxon>Eukaryota</taxon>
        <taxon>Fungi</taxon>
        <taxon>Dikarya</taxon>
        <taxon>Basidiomycota</taxon>
        <taxon>Agaricomycotina</taxon>
        <taxon>Agaricomycetes</taxon>
        <taxon>Agaricomycetidae</taxon>
        <taxon>Agaricales</taxon>
        <taxon>Marasmiineae</taxon>
        <taxon>Omphalotaceae</taxon>
        <taxon>Rhodocollybia</taxon>
    </lineage>
</organism>
<keyword evidence="9" id="KW-1185">Reference proteome</keyword>
<comment type="similarity">
    <text evidence="1 5">Belongs to the WD repeat IPI3/WDR18 family.</text>
</comment>
<dbReference type="InterPro" id="IPR045227">
    <property type="entry name" value="WDR18/Ipi3/RID3"/>
</dbReference>
<dbReference type="OrthoDB" id="756370at2759"/>
<evidence type="ECO:0000256" key="6">
    <source>
        <dbReference type="SAM" id="Coils"/>
    </source>
</evidence>
<dbReference type="InterPro" id="IPR001680">
    <property type="entry name" value="WD40_rpt"/>
</dbReference>
<feature type="repeat" description="WD" evidence="4">
    <location>
        <begin position="203"/>
        <end position="225"/>
    </location>
</feature>
<dbReference type="GO" id="GO:0006261">
    <property type="term" value="P:DNA-templated DNA replication"/>
    <property type="evidence" value="ECO:0007669"/>
    <property type="project" value="TreeGrafter"/>
</dbReference>
<feature type="repeat" description="WD" evidence="4">
    <location>
        <begin position="129"/>
        <end position="163"/>
    </location>
</feature>
<dbReference type="Gene3D" id="2.130.10.10">
    <property type="entry name" value="YVTN repeat-like/Quinoprotein amine dehydrogenase"/>
    <property type="match status" value="2"/>
</dbReference>
<comment type="subunit">
    <text evidence="5">Component of the RIX1 complex, composed of IPI1, RIX1/IPI2 and IPI3 in a 1:2:2 stoichiometry. The complex interacts (via RIX1) with MDN1 (via its hexameric AAA ATPase ring) and the pre-60S ribosome particles.</text>
</comment>
<feature type="coiled-coil region" evidence="6">
    <location>
        <begin position="456"/>
        <end position="483"/>
    </location>
</feature>
<dbReference type="InterPro" id="IPR015943">
    <property type="entry name" value="WD40/YVTN_repeat-like_dom_sf"/>
</dbReference>
<evidence type="ECO:0000256" key="7">
    <source>
        <dbReference type="SAM" id="MobiDB-lite"/>
    </source>
</evidence>
<dbReference type="EMBL" id="JADNRY010000005">
    <property type="protein sequence ID" value="KAF9076795.1"/>
    <property type="molecule type" value="Genomic_DNA"/>
</dbReference>
<feature type="compositionally biased region" description="Basic and acidic residues" evidence="7">
    <location>
        <begin position="518"/>
        <end position="527"/>
    </location>
</feature>
<proteinExistence type="inferred from homology"/>
<sequence>MIQESSMLETNLKKLFFGPECRRKNCALTMHLHEIIFCATSSPASGSGSITLHDISTGASLASFKQNNAFPHCTTFLTSKNAQGGFILAAQPDKSLLHAYNFQKDQISLKIVLPEKLTCVSSGTLFNSWDAHYRQINVLRFTRDDAALLSGSDDSGVSVWSISRLLDGDSQNTLPLPYFTLSDHTLPVTDIVCGIGAFPECRVLTASVDHSVKLWDLSSRTLLTTFMFPQPISCLAWETTERLFFAASSSDDGSIYQMNLFRQLEDKSKGNIVEAVGGGGLNDVIRAMDIDESSSNASQKKRLITVGHPVTCISLSLTSSLLVGTSSGLLYIYDSPTHQLLRTISTHKGLSISYLATLLKPIDLTGHVSISLGLNSSASSVTTMDTIPVKPIVPFQRMRDSKTRETHEVSMMLPSAQRHEYEDESTLYTKEALLRDHAFFTGSANSSSFMDDSNTVPVLKSRVSELETEVATLRNQLGQAKGVNNLMWETVVQKVVHGQGKSAGDDSAGDERRRKRGRSDDDLDVHS</sequence>
<dbReference type="Pfam" id="PF00400">
    <property type="entry name" value="WD40"/>
    <property type="match status" value="2"/>
</dbReference>
<evidence type="ECO:0000313" key="8">
    <source>
        <dbReference type="EMBL" id="KAF9076795.1"/>
    </source>
</evidence>
<evidence type="ECO:0000256" key="2">
    <source>
        <dbReference type="ARBA" id="ARBA00022574"/>
    </source>
</evidence>
<keyword evidence="3" id="KW-0677">Repeat</keyword>
<protein>
    <recommendedName>
        <fullName evidence="5">Pre-rRNA-processing protein IPI3</fullName>
    </recommendedName>
</protein>
<dbReference type="SUPFAM" id="SSF50978">
    <property type="entry name" value="WD40 repeat-like"/>
    <property type="match status" value="1"/>
</dbReference>
<dbReference type="PANTHER" id="PTHR18763">
    <property type="entry name" value="WD-REPEAT PROTEIN 18"/>
    <property type="match status" value="1"/>
</dbReference>
<evidence type="ECO:0000256" key="4">
    <source>
        <dbReference type="PROSITE-ProRule" id="PRU00221"/>
    </source>
</evidence>
<reference evidence="8" key="1">
    <citation type="submission" date="2020-11" db="EMBL/GenBank/DDBJ databases">
        <authorList>
            <consortium name="DOE Joint Genome Institute"/>
            <person name="Ahrendt S."/>
            <person name="Riley R."/>
            <person name="Andreopoulos W."/>
            <person name="Labutti K."/>
            <person name="Pangilinan J."/>
            <person name="Ruiz-Duenas F.J."/>
            <person name="Barrasa J.M."/>
            <person name="Sanchez-Garcia M."/>
            <person name="Camarero S."/>
            <person name="Miyauchi S."/>
            <person name="Serrano A."/>
            <person name="Linde D."/>
            <person name="Babiker R."/>
            <person name="Drula E."/>
            <person name="Ayuso-Fernandez I."/>
            <person name="Pacheco R."/>
            <person name="Padilla G."/>
            <person name="Ferreira P."/>
            <person name="Barriuso J."/>
            <person name="Kellner H."/>
            <person name="Castanera R."/>
            <person name="Alfaro M."/>
            <person name="Ramirez L."/>
            <person name="Pisabarro A.G."/>
            <person name="Kuo A."/>
            <person name="Tritt A."/>
            <person name="Lipzen A."/>
            <person name="He G."/>
            <person name="Yan M."/>
            <person name="Ng V."/>
            <person name="Cullen D."/>
            <person name="Martin F."/>
            <person name="Rosso M.-N."/>
            <person name="Henrissat B."/>
            <person name="Hibbett D."/>
            <person name="Martinez A.T."/>
            <person name="Grigoriev I.V."/>
        </authorList>
    </citation>
    <scope>NUCLEOTIDE SEQUENCE</scope>
    <source>
        <strain evidence="8">AH 40177</strain>
    </source>
</reference>
<dbReference type="InterPro" id="IPR036322">
    <property type="entry name" value="WD40_repeat_dom_sf"/>
</dbReference>
<dbReference type="PROSITE" id="PS50082">
    <property type="entry name" value="WD_REPEATS_2"/>
    <property type="match status" value="2"/>
</dbReference>
<dbReference type="PROSITE" id="PS50294">
    <property type="entry name" value="WD_REPEATS_REGION"/>
    <property type="match status" value="1"/>
</dbReference>
<evidence type="ECO:0000256" key="5">
    <source>
        <dbReference type="RuleBase" id="RU369067"/>
    </source>
</evidence>
<dbReference type="InterPro" id="IPR019775">
    <property type="entry name" value="WD40_repeat_CS"/>
</dbReference>
<dbReference type="AlphaFoldDB" id="A0A9P5QAH4"/>
<keyword evidence="5" id="KW-0539">Nucleus</keyword>
<dbReference type="GO" id="GO:0120330">
    <property type="term" value="C:rixosome complex"/>
    <property type="evidence" value="ECO:0007669"/>
    <property type="project" value="UniProtKB-UniRule"/>
</dbReference>
<feature type="region of interest" description="Disordered" evidence="7">
    <location>
        <begin position="497"/>
        <end position="527"/>
    </location>
</feature>
<name>A0A9P5QAH4_9AGAR</name>
<keyword evidence="5" id="KW-0698">rRNA processing</keyword>
<dbReference type="GO" id="GO:0005656">
    <property type="term" value="C:nuclear pre-replicative complex"/>
    <property type="evidence" value="ECO:0007669"/>
    <property type="project" value="TreeGrafter"/>
</dbReference>
<comment type="subcellular location">
    <subcellularLocation>
        <location evidence="5">Nucleus</location>
    </subcellularLocation>
</comment>
<accession>A0A9P5QAH4</accession>
<dbReference type="PANTHER" id="PTHR18763:SF0">
    <property type="entry name" value="WD REPEAT-CONTAINING PROTEIN 18"/>
    <property type="match status" value="1"/>
</dbReference>
<dbReference type="Proteomes" id="UP000772434">
    <property type="component" value="Unassembled WGS sequence"/>
</dbReference>
<dbReference type="SMART" id="SM00320">
    <property type="entry name" value="WD40"/>
    <property type="match status" value="4"/>
</dbReference>
<comment type="caution">
    <text evidence="8">The sequence shown here is derived from an EMBL/GenBank/DDBJ whole genome shotgun (WGS) entry which is preliminary data.</text>
</comment>
<evidence type="ECO:0000313" key="9">
    <source>
        <dbReference type="Proteomes" id="UP000772434"/>
    </source>
</evidence>
<evidence type="ECO:0000256" key="3">
    <source>
        <dbReference type="ARBA" id="ARBA00022737"/>
    </source>
</evidence>